<dbReference type="RefSeq" id="WP_042628020.1">
    <property type="nucleotide sequence ID" value="NZ_CP002581.1"/>
</dbReference>
<protein>
    <recommendedName>
        <fullName evidence="1">T6SS Phospholipase effector Tle1-like catalytic domain-containing protein</fullName>
    </recommendedName>
</protein>
<dbReference type="Pfam" id="PF09994">
    <property type="entry name" value="T6SS_Tle1-like_cat"/>
    <property type="match status" value="1"/>
</dbReference>
<reference evidence="3" key="1">
    <citation type="submission" date="2011-03" db="EMBL/GenBank/DDBJ databases">
        <authorList>
            <person name="Voget S."/>
            <person name="Streit W.R."/>
            <person name="Jaeger K.E."/>
            <person name="Daniel R."/>
        </authorList>
    </citation>
    <scope>NUCLEOTIDE SEQUENCE [LARGE SCALE GENOMIC DNA]</scope>
    <source>
        <strain evidence="3">PG1</strain>
    </source>
</reference>
<proteinExistence type="predicted"/>
<accession>A0A0B6S8J7</accession>
<evidence type="ECO:0000313" key="3">
    <source>
        <dbReference type="Proteomes" id="UP000031838"/>
    </source>
</evidence>
<dbReference type="PANTHER" id="PTHR33840:SF1">
    <property type="entry name" value="TLE1 PHOSPHOLIPASE DOMAIN-CONTAINING PROTEIN"/>
    <property type="match status" value="1"/>
</dbReference>
<dbReference type="EMBL" id="CP002581">
    <property type="protein sequence ID" value="AJK49615.1"/>
    <property type="molecule type" value="Genomic_DNA"/>
</dbReference>
<dbReference type="AlphaFoldDB" id="A0A0B6S8J7"/>
<reference evidence="2 3" key="2">
    <citation type="journal article" date="2016" name="Appl. Microbiol. Biotechnol.">
        <title>Mutations improving production and secretion of extracellular lipase by Burkholderia glumae PG1.</title>
        <authorList>
            <person name="Knapp A."/>
            <person name="Voget S."/>
            <person name="Gao R."/>
            <person name="Zaburannyi N."/>
            <person name="Krysciak D."/>
            <person name="Breuer M."/>
            <person name="Hauer B."/>
            <person name="Streit W.R."/>
            <person name="Muller R."/>
            <person name="Daniel R."/>
            <person name="Jaeger K.E."/>
        </authorList>
    </citation>
    <scope>NUCLEOTIDE SEQUENCE [LARGE SCALE GENOMIC DNA]</scope>
    <source>
        <strain evidence="2 3">PG1</strain>
    </source>
</reference>
<dbReference type="KEGG" id="bgp:BGL_2c15480"/>
<evidence type="ECO:0000313" key="2">
    <source>
        <dbReference type="EMBL" id="AJK49615.1"/>
    </source>
</evidence>
<dbReference type="PANTHER" id="PTHR33840">
    <property type="match status" value="1"/>
</dbReference>
<gene>
    <name evidence="2" type="ORF">BGL_2c15480</name>
</gene>
<dbReference type="InterPro" id="IPR018712">
    <property type="entry name" value="Tle1-like_cat"/>
</dbReference>
<dbReference type="HOGENOM" id="CLU_024975_0_0_4"/>
<feature type="domain" description="T6SS Phospholipase effector Tle1-like catalytic" evidence="1">
    <location>
        <begin position="201"/>
        <end position="308"/>
    </location>
</feature>
<name>A0A0B6S8J7_BURPL</name>
<sequence>MTTRQADAPVSDVELDRAAMRGISRRFAAECLDDPKVRFQCRLYPKLSFFFDGTGNNMYQELQKPEHEQALSNVAKLYLAAINDPRGQGTTPTYISGVGTPFKIPRRVPGYSAELLRDDPGGILGLGLGLGGRTRIDAALAEFAMILGEDWSEDARRHMPFISVAVFGFSRGATEARVFVRELLSHCVDKDGQRCWLDKGLRRIPLRVTFMGLFDTVASVGGPGLHLGWAAELAIPPEVERCVHYVAAHEVRQAFPLDSVRVGRTCPANCEEVVYPGVHSDVGGGYASGQQGRSNLLARIPLRHMYAEALKAGVPLLPPDKLQPDRKAEFGLGEHEPIVDLYNDYMATLPSTKPEVEALIRAHRRLLFQWRGGLTRRHEDTRVLGSLYGRRGVSATSCQAVQPATDHDHPECDPTQWIYDVPPSPERQATQLLAEQRRLARRVAFLRNPVEYLIGSQKWPPPEPRKLTAYEDLILSAWDTDSAVPSAVDSLLAEHVHDSVAHFMTWPCTLYDPREVYCDQVRYYAERSRPGRQLEAAI</sequence>
<keyword evidence="3" id="KW-1185">Reference proteome</keyword>
<dbReference type="Proteomes" id="UP000031838">
    <property type="component" value="Chromosome 2"/>
</dbReference>
<organism evidence="2 3">
    <name type="scientific">Burkholderia plantarii</name>
    <dbReference type="NCBI Taxonomy" id="41899"/>
    <lineage>
        <taxon>Bacteria</taxon>
        <taxon>Pseudomonadati</taxon>
        <taxon>Pseudomonadota</taxon>
        <taxon>Betaproteobacteria</taxon>
        <taxon>Burkholderiales</taxon>
        <taxon>Burkholderiaceae</taxon>
        <taxon>Burkholderia</taxon>
    </lineage>
</organism>
<evidence type="ECO:0000259" key="1">
    <source>
        <dbReference type="Pfam" id="PF09994"/>
    </source>
</evidence>